<dbReference type="SUPFAM" id="SSF82697">
    <property type="entry name" value="PurS-like"/>
    <property type="match status" value="1"/>
</dbReference>
<dbReference type="InterPro" id="IPR020557">
    <property type="entry name" value="Fumarate_lyase_CS"/>
</dbReference>
<proteinExistence type="inferred from homology"/>
<dbReference type="EMBL" id="QOVW01000070">
    <property type="protein sequence ID" value="RDB35967.1"/>
    <property type="molecule type" value="Genomic_DNA"/>
</dbReference>
<dbReference type="PANTHER" id="PTHR43172:SF1">
    <property type="entry name" value="ADENYLOSUCCINATE LYASE"/>
    <property type="match status" value="1"/>
</dbReference>
<dbReference type="Pfam" id="PF00206">
    <property type="entry name" value="Lyase_1"/>
    <property type="match status" value="1"/>
</dbReference>
<gene>
    <name evidence="17" type="primary">purB</name>
    <name evidence="17" type="ORF">DCC88_07530</name>
</gene>
<dbReference type="InterPro" id="IPR022761">
    <property type="entry name" value="Fumarate_lyase_N"/>
</dbReference>
<dbReference type="InterPro" id="IPR008948">
    <property type="entry name" value="L-Aspartase-like"/>
</dbReference>
<evidence type="ECO:0000256" key="8">
    <source>
        <dbReference type="ARBA" id="ARBA00022755"/>
    </source>
</evidence>
<dbReference type="GO" id="GO:0005829">
    <property type="term" value="C:cytosol"/>
    <property type="evidence" value="ECO:0007669"/>
    <property type="project" value="TreeGrafter"/>
</dbReference>
<dbReference type="Pfam" id="PF02700">
    <property type="entry name" value="PurS"/>
    <property type="match status" value="1"/>
</dbReference>
<dbReference type="Gene3D" id="3.30.1280.10">
    <property type="entry name" value="Phosphoribosylformylglycinamidine synthase subunit PurS"/>
    <property type="match status" value="1"/>
</dbReference>
<comment type="caution">
    <text evidence="17">The sequence shown here is derived from an EMBL/GenBank/DDBJ whole genome shotgun (WGS) entry which is preliminary data.</text>
</comment>
<evidence type="ECO:0000313" key="17">
    <source>
        <dbReference type="EMBL" id="RDB35967.1"/>
    </source>
</evidence>
<keyword evidence="10 15" id="KW-0456">Lyase</keyword>
<dbReference type="GO" id="GO:0016874">
    <property type="term" value="F:ligase activity"/>
    <property type="evidence" value="ECO:0007669"/>
    <property type="project" value="UniProtKB-KW"/>
</dbReference>
<evidence type="ECO:0000256" key="6">
    <source>
        <dbReference type="ARBA" id="ARBA00022598"/>
    </source>
</evidence>
<reference evidence="17" key="1">
    <citation type="submission" date="2018-04" db="EMBL/GenBank/DDBJ databases">
        <title>Draft genome sequence of the Candidatus Spirobacillus cienkowskii, a pathogen of freshwater Daphnia species, reconstructed from hemolymph metagenomic reads.</title>
        <authorList>
            <person name="Bresciani L."/>
            <person name="Lemos L.N."/>
            <person name="Wale N."/>
            <person name="Lin J.Y."/>
            <person name="Fernandes G.R."/>
            <person name="Duffy M.A."/>
            <person name="Rodrigues J.M."/>
        </authorList>
    </citation>
    <scope>NUCLEOTIDE SEQUENCE [LARGE SCALE GENOMIC DNA]</scope>
    <source>
        <strain evidence="17">Binning01</strain>
    </source>
</reference>
<dbReference type="CDD" id="cd01360">
    <property type="entry name" value="Adenylsuccinate_lyase_1"/>
    <property type="match status" value="1"/>
</dbReference>
<dbReference type="InterPro" id="IPR003850">
    <property type="entry name" value="PurS"/>
</dbReference>
<dbReference type="Gene3D" id="1.10.40.30">
    <property type="entry name" value="Fumarase/aspartase (C-terminal domain)"/>
    <property type="match status" value="1"/>
</dbReference>
<dbReference type="PANTHER" id="PTHR43172">
    <property type="entry name" value="ADENYLOSUCCINATE LYASE"/>
    <property type="match status" value="1"/>
</dbReference>
<dbReference type="Proteomes" id="UP000253934">
    <property type="component" value="Unassembled WGS sequence"/>
</dbReference>
<keyword evidence="7" id="KW-0547">Nucleotide-binding</keyword>
<organism evidence="17 18">
    <name type="scientific">Spirobacillus cienkowskii</name>
    <dbReference type="NCBI Taxonomy" id="495820"/>
    <lineage>
        <taxon>Bacteria</taxon>
        <taxon>Pseudomonadati</taxon>
        <taxon>Bdellovibrionota</taxon>
        <taxon>Oligoflexia</taxon>
        <taxon>Silvanigrellales</taxon>
        <taxon>Spirobacillus</taxon>
    </lineage>
</organism>
<evidence type="ECO:0000256" key="11">
    <source>
        <dbReference type="ARBA" id="ARBA00024477"/>
    </source>
</evidence>
<dbReference type="InterPro" id="IPR004769">
    <property type="entry name" value="Pur_lyase"/>
</dbReference>
<keyword evidence="9" id="KW-0067">ATP-binding</keyword>
<keyword evidence="18" id="KW-1185">Reference proteome</keyword>
<dbReference type="PROSITE" id="PS00163">
    <property type="entry name" value="FUMARATE_LYASES"/>
    <property type="match status" value="1"/>
</dbReference>
<dbReference type="UniPathway" id="UPA00075">
    <property type="reaction ID" value="UER00336"/>
</dbReference>
<dbReference type="GO" id="GO:0005524">
    <property type="term" value="F:ATP binding"/>
    <property type="evidence" value="ECO:0007669"/>
    <property type="project" value="UniProtKB-KW"/>
</dbReference>
<feature type="domain" description="Adenylosuccinate lyase C-terminal" evidence="16">
    <location>
        <begin position="350"/>
        <end position="437"/>
    </location>
</feature>
<dbReference type="Gene3D" id="1.20.200.10">
    <property type="entry name" value="Fumarase/aspartase (Central domain)"/>
    <property type="match status" value="1"/>
</dbReference>
<accession>A0A369KT16</accession>
<dbReference type="GO" id="GO:0004018">
    <property type="term" value="F:N6-(1,2-dicarboxyethyl)AMP AMP-lyase (fumarate-forming) activity"/>
    <property type="evidence" value="ECO:0007669"/>
    <property type="project" value="UniProtKB-UniRule"/>
</dbReference>
<dbReference type="GO" id="GO:0044208">
    <property type="term" value="P:'de novo' AMP biosynthetic process"/>
    <property type="evidence" value="ECO:0007669"/>
    <property type="project" value="UniProtKB-UniPathway"/>
</dbReference>
<dbReference type="InterPro" id="IPR000362">
    <property type="entry name" value="Fumarate_lyase_fam"/>
</dbReference>
<dbReference type="InterPro" id="IPR024083">
    <property type="entry name" value="Fumarase/histidase_N"/>
</dbReference>
<dbReference type="SUPFAM" id="SSF48557">
    <property type="entry name" value="L-aspartase-like"/>
    <property type="match status" value="1"/>
</dbReference>
<evidence type="ECO:0000313" key="18">
    <source>
        <dbReference type="Proteomes" id="UP000253934"/>
    </source>
</evidence>
<dbReference type="GO" id="GO:0070626">
    <property type="term" value="F:(S)-2-(5-amino-1-(5-phospho-D-ribosyl)imidazole-4-carboxamido) succinate lyase (fumarate-forming) activity"/>
    <property type="evidence" value="ECO:0007669"/>
    <property type="project" value="TreeGrafter"/>
</dbReference>
<protein>
    <recommendedName>
        <fullName evidence="5 14">Adenylosuccinate lyase</fullName>
        <shortName evidence="15">ASL</shortName>
        <ecNumber evidence="4 14">4.3.2.2</ecNumber>
    </recommendedName>
    <alternativeName>
        <fullName evidence="12 15">Adenylosuccinase</fullName>
    </alternativeName>
</protein>
<dbReference type="Gene3D" id="1.10.275.10">
    <property type="entry name" value="Fumarase/aspartase (N-terminal domain)"/>
    <property type="match status" value="1"/>
</dbReference>
<evidence type="ECO:0000256" key="5">
    <source>
        <dbReference type="ARBA" id="ARBA00017058"/>
    </source>
</evidence>
<evidence type="ECO:0000256" key="4">
    <source>
        <dbReference type="ARBA" id="ARBA00012339"/>
    </source>
</evidence>
<evidence type="ECO:0000259" key="16">
    <source>
        <dbReference type="SMART" id="SM00998"/>
    </source>
</evidence>
<dbReference type="GO" id="GO:0006189">
    <property type="term" value="P:'de novo' IMP biosynthetic process"/>
    <property type="evidence" value="ECO:0007669"/>
    <property type="project" value="UniProtKB-UniPathway"/>
</dbReference>
<dbReference type="UniPathway" id="UPA00074">
    <property type="reaction ID" value="UER00132"/>
</dbReference>
<keyword evidence="8 15" id="KW-0658">Purine biosynthesis</keyword>
<comment type="catalytic activity">
    <reaction evidence="11">
        <text>(2S)-2-[5-amino-1-(5-phospho-beta-D-ribosyl)imidazole-4-carboxamido]succinate = 5-amino-1-(5-phospho-beta-D-ribosyl)imidazole-4-carboxamide + fumarate</text>
        <dbReference type="Rhea" id="RHEA:23920"/>
        <dbReference type="ChEBI" id="CHEBI:29806"/>
        <dbReference type="ChEBI" id="CHEBI:58443"/>
        <dbReference type="ChEBI" id="CHEBI:58475"/>
        <dbReference type="EC" id="4.3.2.2"/>
    </reaction>
    <physiologicalReaction direction="left-to-right" evidence="11">
        <dbReference type="Rhea" id="RHEA:23921"/>
    </physiologicalReaction>
</comment>
<dbReference type="FunFam" id="1.20.200.10:FF:000008">
    <property type="entry name" value="Adenylosuccinate lyase"/>
    <property type="match status" value="1"/>
</dbReference>
<name>A0A369KT16_9BACT</name>
<evidence type="ECO:0000256" key="12">
    <source>
        <dbReference type="ARBA" id="ARBA00030717"/>
    </source>
</evidence>
<dbReference type="PRINTS" id="PR00149">
    <property type="entry name" value="FUMRATELYASE"/>
</dbReference>
<evidence type="ECO:0000256" key="14">
    <source>
        <dbReference type="NCBIfam" id="TIGR00928"/>
    </source>
</evidence>
<dbReference type="InterPro" id="IPR036604">
    <property type="entry name" value="PurS-like_sf"/>
</dbReference>
<evidence type="ECO:0000256" key="2">
    <source>
        <dbReference type="ARBA" id="ARBA00004734"/>
    </source>
</evidence>
<evidence type="ECO:0000256" key="13">
    <source>
        <dbReference type="ARBA" id="ARBA00049115"/>
    </source>
</evidence>
<comment type="similarity">
    <text evidence="3 15">Belongs to the lyase 1 family. Adenylosuccinate lyase subfamily.</text>
</comment>
<evidence type="ECO:0000256" key="3">
    <source>
        <dbReference type="ARBA" id="ARBA00008273"/>
    </source>
</evidence>
<dbReference type="Pfam" id="PF10397">
    <property type="entry name" value="ADSL_C"/>
    <property type="match status" value="1"/>
</dbReference>
<comment type="catalytic activity">
    <reaction evidence="13">
        <text>N(6)-(1,2-dicarboxyethyl)-AMP = fumarate + AMP</text>
        <dbReference type="Rhea" id="RHEA:16853"/>
        <dbReference type="ChEBI" id="CHEBI:29806"/>
        <dbReference type="ChEBI" id="CHEBI:57567"/>
        <dbReference type="ChEBI" id="CHEBI:456215"/>
        <dbReference type="EC" id="4.3.2.2"/>
    </reaction>
    <physiologicalReaction direction="left-to-right" evidence="13">
        <dbReference type="Rhea" id="RHEA:16854"/>
    </physiologicalReaction>
</comment>
<dbReference type="AlphaFoldDB" id="A0A369KT16"/>
<dbReference type="NCBIfam" id="TIGR00928">
    <property type="entry name" value="purB"/>
    <property type="match status" value="1"/>
</dbReference>
<comment type="pathway">
    <text evidence="2 15">Purine metabolism; AMP biosynthesis via de novo pathway; AMP from IMP: step 2/2.</text>
</comment>
<evidence type="ECO:0000256" key="9">
    <source>
        <dbReference type="ARBA" id="ARBA00022840"/>
    </source>
</evidence>
<comment type="pathway">
    <text evidence="1 15">Purine metabolism; IMP biosynthesis via de novo pathway; 5-amino-1-(5-phospho-D-ribosyl)imidazole-4-carboxamide from 5-amino-1-(5-phospho-D-ribosyl)imidazole-4-carboxylate: step 2/2.</text>
</comment>
<evidence type="ECO:0000256" key="1">
    <source>
        <dbReference type="ARBA" id="ARBA00004706"/>
    </source>
</evidence>
<sequence length="536" mass="60324">MIERYSRPEMKKIWTEEAKYRSWAEVERAHLSALIHFGQAPNSVLDAFDYAITTKNNSDFLRREQETGHDVIAFVAEIGESMAENGHFLHKGLTSSDVVDTALSLRIRQSLEIISNTLFNLRENLAKRAFEHSHTVCIGRTHGIHAEPMSFGQVLSSHFAEFQRAHCAILEAHHTISFGKLSGAVGTYSQLTPQFEFEVLSQLNLQPETVATQIIPRDRVLSVISSILSVSNAIERFATNLRHWARTELGEVLEPFGKKQKGSSAMPHKKNPILSENLCGLARTIRGYAAMLSENIALWHERDISHSSTERLALPDLFVTVDFMISRCAYLIAEMQINPKAMETNLWKTGGLWASQSVLTALVSKGINRTDAYELVQSIALEISPKVAIATVIDKEFLNKLLQHKKVCDTVGVETLSQVFNTDNYLTSVPATFKRVFGVSPDDYKRKVNEPIYCKVPALQKIIKVTVSLMPDVLDTEAKTIANDMRTSGNEILSLRQQKCFLIHMPHHTTLENIKKYACEVLQNHVIEQFAIEVIQ</sequence>
<keyword evidence="6" id="KW-0436">Ligase</keyword>
<evidence type="ECO:0000256" key="15">
    <source>
        <dbReference type="RuleBase" id="RU361172"/>
    </source>
</evidence>
<evidence type="ECO:0000256" key="10">
    <source>
        <dbReference type="ARBA" id="ARBA00023239"/>
    </source>
</evidence>
<dbReference type="SMART" id="SM00998">
    <property type="entry name" value="ADSL_C"/>
    <property type="match status" value="1"/>
</dbReference>
<dbReference type="PRINTS" id="PR00145">
    <property type="entry name" value="ARGSUCLYASE"/>
</dbReference>
<dbReference type="EC" id="4.3.2.2" evidence="4 14"/>
<evidence type="ECO:0000256" key="7">
    <source>
        <dbReference type="ARBA" id="ARBA00022741"/>
    </source>
</evidence>
<dbReference type="InterPro" id="IPR019468">
    <property type="entry name" value="AdenyloSucc_lyase_C"/>
</dbReference>